<evidence type="ECO:0000313" key="1">
    <source>
        <dbReference type="EMBL" id="GFY06958.1"/>
    </source>
</evidence>
<evidence type="ECO:0000313" key="2">
    <source>
        <dbReference type="Proteomes" id="UP000887159"/>
    </source>
</evidence>
<gene>
    <name evidence="1" type="primary">NCL1_27489</name>
    <name evidence="1" type="ORF">TNCV_4090601</name>
</gene>
<reference evidence="1" key="1">
    <citation type="submission" date="2020-08" db="EMBL/GenBank/DDBJ databases">
        <title>Multicomponent nature underlies the extraordinary mechanical properties of spider dragline silk.</title>
        <authorList>
            <person name="Kono N."/>
            <person name="Nakamura H."/>
            <person name="Mori M."/>
            <person name="Yoshida Y."/>
            <person name="Ohtoshi R."/>
            <person name="Malay A.D."/>
            <person name="Moran D.A.P."/>
            <person name="Tomita M."/>
            <person name="Numata K."/>
            <person name="Arakawa K."/>
        </authorList>
    </citation>
    <scope>NUCLEOTIDE SEQUENCE</scope>
</reference>
<protein>
    <submittedName>
        <fullName evidence="1">Uncharacterized protein</fullName>
    </submittedName>
</protein>
<proteinExistence type="predicted"/>
<comment type="caution">
    <text evidence="1">The sequence shown here is derived from an EMBL/GenBank/DDBJ whole genome shotgun (WGS) entry which is preliminary data.</text>
</comment>
<accession>A0A8X6S8W4</accession>
<organism evidence="1 2">
    <name type="scientific">Trichonephila clavipes</name>
    <name type="common">Golden silk orbweaver</name>
    <name type="synonym">Nephila clavipes</name>
    <dbReference type="NCBI Taxonomy" id="2585209"/>
    <lineage>
        <taxon>Eukaryota</taxon>
        <taxon>Metazoa</taxon>
        <taxon>Ecdysozoa</taxon>
        <taxon>Arthropoda</taxon>
        <taxon>Chelicerata</taxon>
        <taxon>Arachnida</taxon>
        <taxon>Araneae</taxon>
        <taxon>Araneomorphae</taxon>
        <taxon>Entelegynae</taxon>
        <taxon>Araneoidea</taxon>
        <taxon>Nephilidae</taxon>
        <taxon>Trichonephila</taxon>
    </lineage>
</organism>
<dbReference type="Proteomes" id="UP000887159">
    <property type="component" value="Unassembled WGS sequence"/>
</dbReference>
<name>A0A8X6S8W4_TRICX</name>
<keyword evidence="2" id="KW-1185">Reference proteome</keyword>
<dbReference type="EMBL" id="BMAU01021265">
    <property type="protein sequence ID" value="GFY06958.1"/>
    <property type="molecule type" value="Genomic_DNA"/>
</dbReference>
<dbReference type="AlphaFoldDB" id="A0A8X6S8W4"/>
<sequence length="145" mass="16049">MQHSYGHITDYIGIKYVMAAVGVYGEEDRGNRVAIEEMPRIQLNSREVPAFCVGSRAVGHGLHTLHVPCPHSADGSGDKAVKIKLRKAPFLPRSVAEPMFWDGIYLETSGFNERAVDIPSLCGEGVRMFISLDVDLPFGWCRFSP</sequence>